<sequence length="172" mass="18955">MTSSITIASPKSSQLGVNASDDSRRSLPCATLKPAVTSKFEDAGNLCQVFDCTTWMVMCKDDGLLPAEASVSYRTSVRTAERSLASSLVSSEREHSFTNLFIPQFSSSSARNYPAPAPLYIFIPSTCFKDGVCYLQDYVRHDGRIGDQLCRCHGHLLRSWHHSTVNKDVLKG</sequence>
<keyword evidence="3" id="KW-1185">Reference proteome</keyword>
<organism evidence="2 3">
    <name type="scientific">Phytophthora infestans</name>
    <name type="common">Potato late blight agent</name>
    <name type="synonym">Botrytis infestans</name>
    <dbReference type="NCBI Taxonomy" id="4787"/>
    <lineage>
        <taxon>Eukaryota</taxon>
        <taxon>Sar</taxon>
        <taxon>Stramenopiles</taxon>
        <taxon>Oomycota</taxon>
        <taxon>Peronosporomycetes</taxon>
        <taxon>Peronosporales</taxon>
        <taxon>Peronosporaceae</taxon>
        <taxon>Phytophthora</taxon>
    </lineage>
</organism>
<evidence type="ECO:0000313" key="2">
    <source>
        <dbReference type="EMBL" id="KAF4028023.1"/>
    </source>
</evidence>
<dbReference type="AlphaFoldDB" id="A0A833W3D2"/>
<comment type="caution">
    <text evidence="2">The sequence shown here is derived from an EMBL/GenBank/DDBJ whole genome shotgun (WGS) entry which is preliminary data.</text>
</comment>
<feature type="region of interest" description="Disordered" evidence="1">
    <location>
        <begin position="1"/>
        <end position="24"/>
    </location>
</feature>
<accession>A0A833W3D2</accession>
<evidence type="ECO:0000256" key="1">
    <source>
        <dbReference type="SAM" id="MobiDB-lite"/>
    </source>
</evidence>
<name>A0A833W3D2_PHYIN</name>
<evidence type="ECO:0000313" key="3">
    <source>
        <dbReference type="Proteomes" id="UP000602510"/>
    </source>
</evidence>
<gene>
    <name evidence="2" type="ORF">GN244_ATG20317</name>
</gene>
<dbReference type="Proteomes" id="UP000602510">
    <property type="component" value="Unassembled WGS sequence"/>
</dbReference>
<proteinExistence type="predicted"/>
<feature type="compositionally biased region" description="Polar residues" evidence="1">
    <location>
        <begin position="1"/>
        <end position="17"/>
    </location>
</feature>
<protein>
    <submittedName>
        <fullName evidence="2">Uncharacterized protein</fullName>
    </submittedName>
</protein>
<dbReference type="EMBL" id="WSZM01001187">
    <property type="protein sequence ID" value="KAF4028023.1"/>
    <property type="molecule type" value="Genomic_DNA"/>
</dbReference>
<reference evidence="2" key="1">
    <citation type="submission" date="2020-04" db="EMBL/GenBank/DDBJ databases">
        <title>Hybrid Assembly of Korean Phytophthora infestans isolates.</title>
        <authorList>
            <person name="Prokchorchik M."/>
            <person name="Lee Y."/>
            <person name="Seo J."/>
            <person name="Cho J.-H."/>
            <person name="Park Y.-E."/>
            <person name="Jang D.-C."/>
            <person name="Im J.-S."/>
            <person name="Choi J.-G."/>
            <person name="Park H.-J."/>
            <person name="Lee G.-B."/>
            <person name="Lee Y.-G."/>
            <person name="Hong S.-Y."/>
            <person name="Cho K."/>
            <person name="Sohn K.H."/>
        </authorList>
    </citation>
    <scope>NUCLEOTIDE SEQUENCE</scope>
    <source>
        <strain evidence="2">KR_1_A1</strain>
    </source>
</reference>